<accession>A0A1H9B4N7</accession>
<dbReference type="STRING" id="571933.SAMN05216362_103127"/>
<organism evidence="1 2">
    <name type="scientific">Piscibacillus halophilus</name>
    <dbReference type="NCBI Taxonomy" id="571933"/>
    <lineage>
        <taxon>Bacteria</taxon>
        <taxon>Bacillati</taxon>
        <taxon>Bacillota</taxon>
        <taxon>Bacilli</taxon>
        <taxon>Bacillales</taxon>
        <taxon>Bacillaceae</taxon>
        <taxon>Piscibacillus</taxon>
    </lineage>
</organism>
<proteinExistence type="predicted"/>
<protein>
    <submittedName>
        <fullName evidence="1">Uncharacterized protein</fullName>
    </submittedName>
</protein>
<dbReference type="AlphaFoldDB" id="A0A1H9B4N7"/>
<dbReference type="Proteomes" id="UP000199427">
    <property type="component" value="Unassembled WGS sequence"/>
</dbReference>
<sequence length="99" mass="11288">MNTYSKDHILNLCKSHMKQYVLVETQQGEQLQGVIVDMDDENVYLVTPVIHQEQRNPYAYGYGYGSPYGYGYGYPPSVGLRRLILPLTAIAALSLLPWY</sequence>
<dbReference type="RefSeq" id="WP_091772536.1">
    <property type="nucleotide sequence ID" value="NZ_FOES01000003.1"/>
</dbReference>
<keyword evidence="2" id="KW-1185">Reference proteome</keyword>
<evidence type="ECO:0000313" key="2">
    <source>
        <dbReference type="Proteomes" id="UP000199427"/>
    </source>
</evidence>
<evidence type="ECO:0000313" key="1">
    <source>
        <dbReference type="EMBL" id="SEP83799.1"/>
    </source>
</evidence>
<reference evidence="1 2" key="1">
    <citation type="submission" date="2016-10" db="EMBL/GenBank/DDBJ databases">
        <authorList>
            <person name="de Groot N.N."/>
        </authorList>
    </citation>
    <scope>NUCLEOTIDE SEQUENCE [LARGE SCALE GENOMIC DNA]</scope>
    <source>
        <strain evidence="1 2">DSM 21633</strain>
    </source>
</reference>
<dbReference type="OrthoDB" id="2943863at2"/>
<gene>
    <name evidence="1" type="ORF">SAMN05216362_103127</name>
</gene>
<dbReference type="EMBL" id="FOES01000003">
    <property type="protein sequence ID" value="SEP83799.1"/>
    <property type="molecule type" value="Genomic_DNA"/>
</dbReference>
<name>A0A1H9B4N7_9BACI</name>